<dbReference type="InterPro" id="IPR032710">
    <property type="entry name" value="NTF2-like_dom_sf"/>
</dbReference>
<evidence type="ECO:0000313" key="2">
    <source>
        <dbReference type="Proteomes" id="UP001596074"/>
    </source>
</evidence>
<dbReference type="SUPFAM" id="SSF54427">
    <property type="entry name" value="NTF2-like"/>
    <property type="match status" value="1"/>
</dbReference>
<comment type="caution">
    <text evidence="1">The sequence shown here is derived from an EMBL/GenBank/DDBJ whole genome shotgun (WGS) entry which is preliminary data.</text>
</comment>
<evidence type="ECO:0008006" key="3">
    <source>
        <dbReference type="Google" id="ProtNLM"/>
    </source>
</evidence>
<dbReference type="RefSeq" id="WP_378280033.1">
    <property type="nucleotide sequence ID" value="NZ_JBHSON010000004.1"/>
</dbReference>
<accession>A0ABW0ZPW6</accession>
<sequence>MSLEEQILEVELEQWKILSSDDGAAFYRDRLLKDALMAVPAPHGIMDRDTVVSEVTGAPPIVEYELFDPKVVLLTPDSGVIVYSMWQRRKGQEGFKAAISSVYTVQDGELYMAYHQQTRL</sequence>
<dbReference type="EMBL" id="JBHSON010000004">
    <property type="protein sequence ID" value="MFC5744667.1"/>
    <property type="molecule type" value="Genomic_DNA"/>
</dbReference>
<evidence type="ECO:0000313" key="1">
    <source>
        <dbReference type="EMBL" id="MFC5744667.1"/>
    </source>
</evidence>
<organism evidence="1 2">
    <name type="scientific">Actinomadura rugatobispora</name>
    <dbReference type="NCBI Taxonomy" id="1994"/>
    <lineage>
        <taxon>Bacteria</taxon>
        <taxon>Bacillati</taxon>
        <taxon>Actinomycetota</taxon>
        <taxon>Actinomycetes</taxon>
        <taxon>Streptosporangiales</taxon>
        <taxon>Thermomonosporaceae</taxon>
        <taxon>Actinomadura</taxon>
    </lineage>
</organism>
<gene>
    <name evidence="1" type="ORF">ACFPZN_03450</name>
</gene>
<keyword evidence="2" id="KW-1185">Reference proteome</keyword>
<reference evidence="2" key="1">
    <citation type="journal article" date="2019" name="Int. J. Syst. Evol. Microbiol.">
        <title>The Global Catalogue of Microorganisms (GCM) 10K type strain sequencing project: providing services to taxonomists for standard genome sequencing and annotation.</title>
        <authorList>
            <consortium name="The Broad Institute Genomics Platform"/>
            <consortium name="The Broad Institute Genome Sequencing Center for Infectious Disease"/>
            <person name="Wu L."/>
            <person name="Ma J."/>
        </authorList>
    </citation>
    <scope>NUCLEOTIDE SEQUENCE [LARGE SCALE GENOMIC DNA]</scope>
    <source>
        <strain evidence="2">KCTC 42087</strain>
    </source>
</reference>
<proteinExistence type="predicted"/>
<protein>
    <recommendedName>
        <fullName evidence="3">Nuclear transport factor 2 family protein</fullName>
    </recommendedName>
</protein>
<dbReference type="Proteomes" id="UP001596074">
    <property type="component" value="Unassembled WGS sequence"/>
</dbReference>
<name>A0ABW0ZPW6_9ACTN</name>